<accession>A0A9P6ZTI5</accession>
<dbReference type="Proteomes" id="UP000714275">
    <property type="component" value="Unassembled WGS sequence"/>
</dbReference>
<feature type="region of interest" description="Disordered" evidence="1">
    <location>
        <begin position="52"/>
        <end position="107"/>
    </location>
</feature>
<comment type="caution">
    <text evidence="2">The sequence shown here is derived from an EMBL/GenBank/DDBJ whole genome shotgun (WGS) entry which is preliminary data.</text>
</comment>
<evidence type="ECO:0000313" key="2">
    <source>
        <dbReference type="EMBL" id="KAG1775947.1"/>
    </source>
</evidence>
<name>A0A9P6ZTI5_9AGAM</name>
<proteinExistence type="predicted"/>
<feature type="region of interest" description="Disordered" evidence="1">
    <location>
        <begin position="160"/>
        <end position="201"/>
    </location>
</feature>
<sequence>MAAKTFTLNCGRAGCPVIFVYEVGTDWDTVSCLINDHALVCKGGLYELAHSPPRSDTHGAQHALSPPPPAPVNFGSNHDDEVIAGGSKQRKNEDERKQDLEDDEYTEDVQPTSVRCCGCQKVISLDKRRRYYAGLWDKHRGKCPGILKIERDKKLTSRRDGFFPSNLPPAASSFDASGEDWEEGESDDEEEKDEEIGFNTSNVRFFHDY</sequence>
<gene>
    <name evidence="2" type="ORF">EV702DRAFT_1198858</name>
</gene>
<dbReference type="OrthoDB" id="2855464at2759"/>
<dbReference type="AlphaFoldDB" id="A0A9P6ZTI5"/>
<evidence type="ECO:0000256" key="1">
    <source>
        <dbReference type="SAM" id="MobiDB-lite"/>
    </source>
</evidence>
<dbReference type="EMBL" id="JABBWD010000030">
    <property type="protein sequence ID" value="KAG1775947.1"/>
    <property type="molecule type" value="Genomic_DNA"/>
</dbReference>
<reference evidence="2" key="1">
    <citation type="journal article" date="2020" name="New Phytol.">
        <title>Comparative genomics reveals dynamic genome evolution in host specialist ectomycorrhizal fungi.</title>
        <authorList>
            <person name="Lofgren L.A."/>
            <person name="Nguyen N.H."/>
            <person name="Vilgalys R."/>
            <person name="Ruytinx J."/>
            <person name="Liao H.L."/>
            <person name="Branco S."/>
            <person name="Kuo A."/>
            <person name="LaButti K."/>
            <person name="Lipzen A."/>
            <person name="Andreopoulos W."/>
            <person name="Pangilinan J."/>
            <person name="Riley R."/>
            <person name="Hundley H."/>
            <person name="Na H."/>
            <person name="Barry K."/>
            <person name="Grigoriev I.V."/>
            <person name="Stajich J.E."/>
            <person name="Kennedy P.G."/>
        </authorList>
    </citation>
    <scope>NUCLEOTIDE SEQUENCE</scope>
    <source>
        <strain evidence="2">DOB743</strain>
    </source>
</reference>
<keyword evidence="3" id="KW-1185">Reference proteome</keyword>
<organism evidence="2 3">
    <name type="scientific">Suillus placidus</name>
    <dbReference type="NCBI Taxonomy" id="48579"/>
    <lineage>
        <taxon>Eukaryota</taxon>
        <taxon>Fungi</taxon>
        <taxon>Dikarya</taxon>
        <taxon>Basidiomycota</taxon>
        <taxon>Agaricomycotina</taxon>
        <taxon>Agaricomycetes</taxon>
        <taxon>Agaricomycetidae</taxon>
        <taxon>Boletales</taxon>
        <taxon>Suillineae</taxon>
        <taxon>Suillaceae</taxon>
        <taxon>Suillus</taxon>
    </lineage>
</organism>
<feature type="compositionally biased region" description="Basic and acidic residues" evidence="1">
    <location>
        <begin position="90"/>
        <end position="99"/>
    </location>
</feature>
<evidence type="ECO:0000313" key="3">
    <source>
        <dbReference type="Proteomes" id="UP000714275"/>
    </source>
</evidence>
<feature type="compositionally biased region" description="Acidic residues" evidence="1">
    <location>
        <begin position="177"/>
        <end position="196"/>
    </location>
</feature>
<protein>
    <submittedName>
        <fullName evidence="2">Uncharacterized protein</fullName>
    </submittedName>
</protein>